<evidence type="ECO:0000256" key="5">
    <source>
        <dbReference type="RuleBase" id="RU361154"/>
    </source>
</evidence>
<dbReference type="GO" id="GO:0005990">
    <property type="term" value="P:lactose catabolic process"/>
    <property type="evidence" value="ECO:0007669"/>
    <property type="project" value="TreeGrafter"/>
</dbReference>
<gene>
    <name evidence="7" type="ORF">OIDMADRAFT_99428</name>
</gene>
<sequence length="1035" mass="116674">MTPDYCNEAVFERNRLPARSYHIPETSILLNGVWAFNYASTPLHAPDPATVFDGTNDCEVEWSSITVPGHWQLQGHGIPQYTNTVFPFPVCPPHVPTENPTGTYRRPFQVPGFWSPSTQLRLRFDGVDSAYHVWVNGQPVGYSQGSRNAAEFDISPHVNRAGVNELVVRVYQWCDGSYIEDQDQWWLSGIFRDVHLLGFPADTRIDDFFVKTILNESYEDANLDVTLDMVNPRGSEVGITLRDSSDRIVNSKLHMLEDDTATVNLILEVSEPHLWTAEMPHLYRLEIRLFSPQGSEEPVQTIHQRVGFRKVELKDGNITVNGVPLLLRGVNRHDHHPLLGRAVPLSYIKQDLLLMKKHNINALRCSHYPSHPKLYDLCDELGFWVMDEADLECHGFYDSVARPLDVLESMDYGQRKLLTFSQAAKFTSDNDNWTAAYVDRMTQLIQRDKNHASVIIWSLGNEAFYGRNHQAMYEYAKKVDPGRLVHYEGDSNATSADMFSYMYPSPEKLISLATTLQVEGESFKKPIILCEYGHAMGNGPGALENYQAAFREHRRLQGGFIWEWANHGLWKKEQQKSFYAYGGDFGDIPNDGTFVMDGLCFSDHTPTPGLIEYKKVIEPVRSWLSGSLLVIENGYDFVSLDHLTAKYKIEELGKVSRTLDSGELVMPKIPAGQQGEIPLPSEFFDHSSREEVWLTVTFTMKTASAWTDAGHEVAWMQSRIKCQTPALKAIPLHSATSDILVDSSKLWYKITGDGFSFTFDRVRGSLTQWDANGRSLCLSDPATSSAFTPSFWRCPTDNDIPSQLEYWQKYGLDSLTSQLRYIKLSSDKTSASVEVSAYISPPILAWGFNATIRYVIDPDGSLTILTHLEPVGSYPASLPRVGLDIRLNPVFDTASWFGLGPGESYPDKCSSQKLGCYNATLEKLHTPYEVPQENGNRMETRLVEMTDISGRGVRATMKKGGEPCRFNWQAGKYSPQTLMAAKHPCDLEEEDVVVWRVDAEVAGVGSAACGPGVRDEYQVKCREMEFEIRLETVEG</sequence>
<dbReference type="STRING" id="913774.A0A0C3HY85"/>
<dbReference type="AlphaFoldDB" id="A0A0C3HY85"/>
<dbReference type="Pfam" id="PF02836">
    <property type="entry name" value="Glyco_hydro_2_C"/>
    <property type="match status" value="1"/>
</dbReference>
<dbReference type="PANTHER" id="PTHR46323:SF1">
    <property type="entry name" value="LACTASE"/>
    <property type="match status" value="1"/>
</dbReference>
<dbReference type="Gene3D" id="2.60.40.10">
    <property type="entry name" value="Immunoglobulins"/>
    <property type="match status" value="2"/>
</dbReference>
<dbReference type="InterPro" id="IPR017853">
    <property type="entry name" value="GH"/>
</dbReference>
<accession>A0A0C3HY85</accession>
<keyword evidence="8" id="KW-1185">Reference proteome</keyword>
<evidence type="ECO:0000256" key="4">
    <source>
        <dbReference type="ARBA" id="ARBA00032230"/>
    </source>
</evidence>
<dbReference type="InterPro" id="IPR006104">
    <property type="entry name" value="Glyco_hydro_2_N"/>
</dbReference>
<reference evidence="7 8" key="1">
    <citation type="submission" date="2014-04" db="EMBL/GenBank/DDBJ databases">
        <authorList>
            <consortium name="DOE Joint Genome Institute"/>
            <person name="Kuo A."/>
            <person name="Martino E."/>
            <person name="Perotto S."/>
            <person name="Kohler A."/>
            <person name="Nagy L.G."/>
            <person name="Floudas D."/>
            <person name="Copeland A."/>
            <person name="Barry K.W."/>
            <person name="Cichocki N."/>
            <person name="Veneault-Fourrey C."/>
            <person name="LaButti K."/>
            <person name="Lindquist E.A."/>
            <person name="Lipzen A."/>
            <person name="Lundell T."/>
            <person name="Morin E."/>
            <person name="Murat C."/>
            <person name="Sun H."/>
            <person name="Tunlid A."/>
            <person name="Henrissat B."/>
            <person name="Grigoriev I.V."/>
            <person name="Hibbett D.S."/>
            <person name="Martin F."/>
            <person name="Nordberg H.P."/>
            <person name="Cantor M.N."/>
            <person name="Hua S.X."/>
        </authorList>
    </citation>
    <scope>NUCLEOTIDE SEQUENCE [LARGE SCALE GENOMIC DNA]</scope>
    <source>
        <strain evidence="7 8">Zn</strain>
    </source>
</reference>
<dbReference type="InterPro" id="IPR036156">
    <property type="entry name" value="Beta-gal/glucu_dom_sf"/>
</dbReference>
<dbReference type="Pfam" id="PF02929">
    <property type="entry name" value="Bgal_small_N"/>
    <property type="match status" value="1"/>
</dbReference>
<dbReference type="InterPro" id="IPR004199">
    <property type="entry name" value="B-gal_small/dom_5"/>
</dbReference>
<dbReference type="Gene3D" id="2.70.98.10">
    <property type="match status" value="1"/>
</dbReference>
<dbReference type="SUPFAM" id="SSF49785">
    <property type="entry name" value="Galactose-binding domain-like"/>
    <property type="match status" value="1"/>
</dbReference>
<name>A0A0C3HY85_OIDMZ</name>
<evidence type="ECO:0000256" key="1">
    <source>
        <dbReference type="ARBA" id="ARBA00007401"/>
    </source>
</evidence>
<dbReference type="GO" id="GO:0004565">
    <property type="term" value="F:beta-galactosidase activity"/>
    <property type="evidence" value="ECO:0007669"/>
    <property type="project" value="InterPro"/>
</dbReference>
<dbReference type="InterPro" id="IPR006103">
    <property type="entry name" value="Glyco_hydro_2_cat"/>
</dbReference>
<evidence type="ECO:0000259" key="6">
    <source>
        <dbReference type="SMART" id="SM01038"/>
    </source>
</evidence>
<dbReference type="FunFam" id="2.60.120.260:FF:000125">
    <property type="entry name" value="Intracellular beta-galactosidase BgaD"/>
    <property type="match status" value="1"/>
</dbReference>
<dbReference type="GO" id="GO:0030246">
    <property type="term" value="F:carbohydrate binding"/>
    <property type="evidence" value="ECO:0007669"/>
    <property type="project" value="InterPro"/>
</dbReference>
<evidence type="ECO:0000313" key="8">
    <source>
        <dbReference type="Proteomes" id="UP000054321"/>
    </source>
</evidence>
<organism evidence="7 8">
    <name type="scientific">Oidiodendron maius (strain Zn)</name>
    <dbReference type="NCBI Taxonomy" id="913774"/>
    <lineage>
        <taxon>Eukaryota</taxon>
        <taxon>Fungi</taxon>
        <taxon>Dikarya</taxon>
        <taxon>Ascomycota</taxon>
        <taxon>Pezizomycotina</taxon>
        <taxon>Leotiomycetes</taxon>
        <taxon>Leotiomycetes incertae sedis</taxon>
        <taxon>Myxotrichaceae</taxon>
        <taxon>Oidiodendron</taxon>
    </lineage>
</organism>
<dbReference type="InterPro" id="IPR013783">
    <property type="entry name" value="Ig-like_fold"/>
</dbReference>
<dbReference type="PROSITE" id="PS00608">
    <property type="entry name" value="GLYCOSYL_HYDROL_F2_2"/>
    <property type="match status" value="1"/>
</dbReference>
<evidence type="ECO:0000313" key="7">
    <source>
        <dbReference type="EMBL" id="KIN07172.1"/>
    </source>
</evidence>
<dbReference type="Pfam" id="PF00703">
    <property type="entry name" value="Glyco_hydro_2"/>
    <property type="match status" value="1"/>
</dbReference>
<dbReference type="FunFam" id="3.20.20.80:FF:000018">
    <property type="entry name" value="Beta-galactosidase"/>
    <property type="match status" value="1"/>
</dbReference>
<dbReference type="PANTHER" id="PTHR46323">
    <property type="entry name" value="BETA-GALACTOSIDASE"/>
    <property type="match status" value="1"/>
</dbReference>
<dbReference type="InterPro" id="IPR011013">
    <property type="entry name" value="Gal_mutarotase_sf_dom"/>
</dbReference>
<comment type="similarity">
    <text evidence="1 5">Belongs to the glycosyl hydrolase 2 family.</text>
</comment>
<dbReference type="InParanoid" id="A0A0C3HY85"/>
<keyword evidence="2 5" id="KW-0378">Hydrolase</keyword>
<feature type="domain" description="Beta galactosidase small chain/" evidence="6">
    <location>
        <begin position="749"/>
        <end position="1031"/>
    </location>
</feature>
<dbReference type="Gene3D" id="3.20.20.80">
    <property type="entry name" value="Glycosidases"/>
    <property type="match status" value="1"/>
</dbReference>
<dbReference type="PRINTS" id="PR00132">
    <property type="entry name" value="GLHYDRLASE2"/>
</dbReference>
<dbReference type="PROSITE" id="PS00719">
    <property type="entry name" value="GLYCOSYL_HYDROL_F2_1"/>
    <property type="match status" value="1"/>
</dbReference>
<evidence type="ECO:0000256" key="3">
    <source>
        <dbReference type="ARBA" id="ARBA00023295"/>
    </source>
</evidence>
<dbReference type="InterPro" id="IPR032312">
    <property type="entry name" value="LacZ_4"/>
</dbReference>
<evidence type="ECO:0000256" key="2">
    <source>
        <dbReference type="ARBA" id="ARBA00022801"/>
    </source>
</evidence>
<dbReference type="EMBL" id="KN832870">
    <property type="protein sequence ID" value="KIN07172.1"/>
    <property type="molecule type" value="Genomic_DNA"/>
</dbReference>
<dbReference type="InterPro" id="IPR008979">
    <property type="entry name" value="Galactose-bd-like_sf"/>
</dbReference>
<proteinExistence type="inferred from homology"/>
<dbReference type="InterPro" id="IPR023230">
    <property type="entry name" value="Glyco_hydro_2_CS"/>
</dbReference>
<dbReference type="InterPro" id="IPR050347">
    <property type="entry name" value="Bact_Beta-galactosidase"/>
</dbReference>
<dbReference type="InterPro" id="IPR006101">
    <property type="entry name" value="Glyco_hydro_2"/>
</dbReference>
<dbReference type="Pfam" id="PF02837">
    <property type="entry name" value="Glyco_hydro_2_N"/>
    <property type="match status" value="1"/>
</dbReference>
<keyword evidence="3 5" id="KW-0326">Glycosidase</keyword>
<dbReference type="SMART" id="SM01038">
    <property type="entry name" value="Bgal_small_N"/>
    <property type="match status" value="1"/>
</dbReference>
<dbReference type="HOGENOM" id="CLU_002346_0_0_1"/>
<dbReference type="InterPro" id="IPR023232">
    <property type="entry name" value="Glyco_hydro_2_AS"/>
</dbReference>
<protein>
    <recommendedName>
        <fullName evidence="4">Lactase</fullName>
    </recommendedName>
</protein>
<dbReference type="InterPro" id="IPR006102">
    <property type="entry name" value="Ig-like_GH2"/>
</dbReference>
<dbReference type="OrthoDB" id="408532at2759"/>
<dbReference type="SUPFAM" id="SSF74650">
    <property type="entry name" value="Galactose mutarotase-like"/>
    <property type="match status" value="1"/>
</dbReference>
<dbReference type="SUPFAM" id="SSF51445">
    <property type="entry name" value="(Trans)glycosidases"/>
    <property type="match status" value="1"/>
</dbReference>
<dbReference type="InterPro" id="IPR014718">
    <property type="entry name" value="GH-type_carb-bd"/>
</dbReference>
<dbReference type="GO" id="GO:0009341">
    <property type="term" value="C:beta-galactosidase complex"/>
    <property type="evidence" value="ECO:0007669"/>
    <property type="project" value="InterPro"/>
</dbReference>
<reference evidence="8" key="2">
    <citation type="submission" date="2015-01" db="EMBL/GenBank/DDBJ databases">
        <title>Evolutionary Origins and Diversification of the Mycorrhizal Mutualists.</title>
        <authorList>
            <consortium name="DOE Joint Genome Institute"/>
            <consortium name="Mycorrhizal Genomics Consortium"/>
            <person name="Kohler A."/>
            <person name="Kuo A."/>
            <person name="Nagy L.G."/>
            <person name="Floudas D."/>
            <person name="Copeland A."/>
            <person name="Barry K.W."/>
            <person name="Cichocki N."/>
            <person name="Veneault-Fourrey C."/>
            <person name="LaButti K."/>
            <person name="Lindquist E.A."/>
            <person name="Lipzen A."/>
            <person name="Lundell T."/>
            <person name="Morin E."/>
            <person name="Murat C."/>
            <person name="Riley R."/>
            <person name="Ohm R."/>
            <person name="Sun H."/>
            <person name="Tunlid A."/>
            <person name="Henrissat B."/>
            <person name="Grigoriev I.V."/>
            <person name="Hibbett D.S."/>
            <person name="Martin F."/>
        </authorList>
    </citation>
    <scope>NUCLEOTIDE SEQUENCE [LARGE SCALE GENOMIC DNA]</scope>
    <source>
        <strain evidence="8">Zn</strain>
    </source>
</reference>
<dbReference type="SUPFAM" id="SSF49303">
    <property type="entry name" value="beta-Galactosidase/glucuronidase domain"/>
    <property type="match status" value="2"/>
</dbReference>
<dbReference type="Proteomes" id="UP000054321">
    <property type="component" value="Unassembled WGS sequence"/>
</dbReference>
<dbReference type="Pfam" id="PF16353">
    <property type="entry name" value="LacZ_4"/>
    <property type="match status" value="1"/>
</dbReference>
<dbReference type="Gene3D" id="2.60.120.260">
    <property type="entry name" value="Galactose-binding domain-like"/>
    <property type="match status" value="1"/>
</dbReference>